<evidence type="ECO:0000313" key="1">
    <source>
        <dbReference type="EMBL" id="VEU75771.1"/>
    </source>
</evidence>
<name>A0A449B589_9BACT</name>
<keyword evidence="2" id="KW-1185">Reference proteome</keyword>
<evidence type="ECO:0000313" key="2">
    <source>
        <dbReference type="Proteomes" id="UP000290243"/>
    </source>
</evidence>
<proteinExistence type="predicted"/>
<dbReference type="Proteomes" id="UP000290243">
    <property type="component" value="Chromosome"/>
</dbReference>
<dbReference type="KEGG" id="mmau:NCTC10168_00705"/>
<accession>A0A449B589</accession>
<dbReference type="EMBL" id="LR215037">
    <property type="protein sequence ID" value="VEU75771.1"/>
    <property type="molecule type" value="Genomic_DNA"/>
</dbReference>
<gene>
    <name evidence="1" type="ORF">NCTC10168_00705</name>
</gene>
<sequence>MLYKIWNRDKYCSNFYIFYKKYEQKPTNLDAKKMNFLFHKNVVEKEKKLNTMKLSSLIDAISQNKSYICSTGEHTRFINIDIDFNGKEIFLTLLRYFNQVFSKDDLNNKNNKEMTFLRYFYPTFCYETNSSNLPYNAKMRLVYAFNSNVEKDLAVKITEKLILIIQNIFNSKVDSASKNIKQIFFGTCKRVFANKNVRVYDANKLLEILNYVIWLFDFKEELKNNNFTISYEFSNSIFSNDYDEALWIYIALSKINMEFMLITKQKWIDKFKDTVNRRPYFKVKKNTKGYKLLNDIFKHKKDGI</sequence>
<dbReference type="RefSeq" id="WP_129647152.1">
    <property type="nucleotide sequence ID" value="NZ_LR215037.1"/>
</dbReference>
<protein>
    <submittedName>
        <fullName evidence="1">Uncharacterized protein</fullName>
    </submittedName>
</protein>
<reference evidence="1 2" key="1">
    <citation type="submission" date="2019-01" db="EMBL/GenBank/DDBJ databases">
        <authorList>
            <consortium name="Pathogen Informatics"/>
        </authorList>
    </citation>
    <scope>NUCLEOTIDE SEQUENCE [LARGE SCALE GENOMIC DNA]</scope>
    <source>
        <strain evidence="1 2">NCTC10168</strain>
    </source>
</reference>
<dbReference type="AlphaFoldDB" id="A0A449B589"/>
<organism evidence="1 2">
    <name type="scientific">Mycoplasmopsis maculosa</name>
    <dbReference type="NCBI Taxonomy" id="114885"/>
    <lineage>
        <taxon>Bacteria</taxon>
        <taxon>Bacillati</taxon>
        <taxon>Mycoplasmatota</taxon>
        <taxon>Mycoplasmoidales</taxon>
        <taxon>Metamycoplasmataceae</taxon>
        <taxon>Mycoplasmopsis</taxon>
    </lineage>
</organism>